<evidence type="ECO:0000313" key="3">
    <source>
        <dbReference type="Proteomes" id="UP001314170"/>
    </source>
</evidence>
<feature type="region of interest" description="Disordered" evidence="1">
    <location>
        <begin position="123"/>
        <end position="155"/>
    </location>
</feature>
<name>A0AAV1RK52_9ROSI</name>
<feature type="compositionally biased region" description="Basic and acidic residues" evidence="1">
    <location>
        <begin position="143"/>
        <end position="155"/>
    </location>
</feature>
<proteinExistence type="predicted"/>
<feature type="compositionally biased region" description="Polar residues" evidence="1">
    <location>
        <begin position="335"/>
        <end position="353"/>
    </location>
</feature>
<organism evidence="2 3">
    <name type="scientific">Dovyalis caffra</name>
    <dbReference type="NCBI Taxonomy" id="77055"/>
    <lineage>
        <taxon>Eukaryota</taxon>
        <taxon>Viridiplantae</taxon>
        <taxon>Streptophyta</taxon>
        <taxon>Embryophyta</taxon>
        <taxon>Tracheophyta</taxon>
        <taxon>Spermatophyta</taxon>
        <taxon>Magnoliopsida</taxon>
        <taxon>eudicotyledons</taxon>
        <taxon>Gunneridae</taxon>
        <taxon>Pentapetalae</taxon>
        <taxon>rosids</taxon>
        <taxon>fabids</taxon>
        <taxon>Malpighiales</taxon>
        <taxon>Salicaceae</taxon>
        <taxon>Flacourtieae</taxon>
        <taxon>Dovyalis</taxon>
    </lineage>
</organism>
<dbReference type="PANTHER" id="PTHR47820:SF3">
    <property type="entry name" value="OS07G0499800 PROTEIN"/>
    <property type="match status" value="1"/>
</dbReference>
<feature type="region of interest" description="Disordered" evidence="1">
    <location>
        <begin position="551"/>
        <end position="589"/>
    </location>
</feature>
<feature type="region of interest" description="Disordered" evidence="1">
    <location>
        <begin position="200"/>
        <end position="238"/>
    </location>
</feature>
<evidence type="ECO:0000256" key="1">
    <source>
        <dbReference type="SAM" id="MobiDB-lite"/>
    </source>
</evidence>
<sequence length="676" mass="76659">MASSQIEIASSSPFGCVLRDHNRRERYNRESNARATAAAFQKNLKGLAREMVSTIERQSEKAGLLMTSLRKSSPVQQKYQDSENSTCQSENSSVNKNRGASSLVQIWEARLHQSEACLTRSHSLNNSGRSSVCSQTETASSSAEERSKQSDISDSTIKEDTFVDCGLVKSAPTSIRFRNTDAGEPEKVKIVDIIRRLTSDANDHDQQSNSAGDCLSRERRNSSGSDPTEQKVLSQVVNSPKIRGRQAFNDLLLQMEQERHRELGSLGERKAVSRFPQRGRIQSLLRLRFLHRGMAFEDQQRPRSSQSATSSSSDRSQHGSTIMHLRERFSAGMEQATTQSDSATPRSTTEMVNSSVDTYTSIQNELTADSHQQQTSTGTEQESEPQVENSASDTREVQEKVHGETCAGSGVTWQETTLQVENFDSPESSETTLPLNDWDENEMEEEEEYFEQTNYDWFSDIARPRSYWEDQRKARYEEKLNASSDNDEIRQLLERRTVSSFLTSDLRDRIDQLMVSRAQRQVSQEEEELDKDSQERMGQLMLSYFQRHSHPFGSQEEEREQEQELDGGSGLGETVEEECISEEEGSTTSHQYMEATDYFDQSSPSQHSPYPFRSWNYNDDQEVVDGCEQAQTTPLHLPPPSQSSNQDRRFSSSTSHSSIVSFFTIQFEVNFSQVLK</sequence>
<evidence type="ECO:0000313" key="2">
    <source>
        <dbReference type="EMBL" id="CAK7335957.1"/>
    </source>
</evidence>
<feature type="compositionally biased region" description="Acidic residues" evidence="1">
    <location>
        <begin position="574"/>
        <end position="585"/>
    </location>
</feature>
<feature type="compositionally biased region" description="Polar residues" evidence="1">
    <location>
        <begin position="123"/>
        <end position="135"/>
    </location>
</feature>
<feature type="region of interest" description="Disordered" evidence="1">
    <location>
        <begin position="296"/>
        <end position="320"/>
    </location>
</feature>
<feature type="region of interest" description="Disordered" evidence="1">
    <location>
        <begin position="332"/>
        <end position="353"/>
    </location>
</feature>
<gene>
    <name evidence="2" type="ORF">DCAF_LOCUS10961</name>
</gene>
<feature type="region of interest" description="Disordered" evidence="1">
    <location>
        <begin position="70"/>
        <end position="98"/>
    </location>
</feature>
<protein>
    <submittedName>
        <fullName evidence="2">Uncharacterized protein</fullName>
    </submittedName>
</protein>
<keyword evidence="3" id="KW-1185">Reference proteome</keyword>
<feature type="compositionally biased region" description="Low complexity" evidence="1">
    <location>
        <begin position="370"/>
        <end position="386"/>
    </location>
</feature>
<feature type="compositionally biased region" description="Acidic residues" evidence="1">
    <location>
        <begin position="555"/>
        <end position="565"/>
    </location>
</feature>
<feature type="compositionally biased region" description="Low complexity" evidence="1">
    <location>
        <begin position="302"/>
        <end position="314"/>
    </location>
</feature>
<dbReference type="PANTHER" id="PTHR47820">
    <property type="entry name" value="BNAC05G24000D PROTEIN"/>
    <property type="match status" value="1"/>
</dbReference>
<dbReference type="AlphaFoldDB" id="A0AAV1RK52"/>
<accession>A0AAV1RK52</accession>
<feature type="region of interest" description="Disordered" evidence="1">
    <location>
        <begin position="367"/>
        <end position="401"/>
    </location>
</feature>
<dbReference type="EMBL" id="CAWUPB010000994">
    <property type="protein sequence ID" value="CAK7335957.1"/>
    <property type="molecule type" value="Genomic_DNA"/>
</dbReference>
<dbReference type="Proteomes" id="UP001314170">
    <property type="component" value="Unassembled WGS sequence"/>
</dbReference>
<feature type="compositionally biased region" description="Polar residues" evidence="1">
    <location>
        <begin position="222"/>
        <end position="238"/>
    </location>
</feature>
<comment type="caution">
    <text evidence="2">The sequence shown here is derived from an EMBL/GenBank/DDBJ whole genome shotgun (WGS) entry which is preliminary data.</text>
</comment>
<feature type="region of interest" description="Disordered" evidence="1">
    <location>
        <begin position="625"/>
        <end position="652"/>
    </location>
</feature>
<reference evidence="2 3" key="1">
    <citation type="submission" date="2024-01" db="EMBL/GenBank/DDBJ databases">
        <authorList>
            <person name="Waweru B."/>
        </authorList>
    </citation>
    <scope>NUCLEOTIDE SEQUENCE [LARGE SCALE GENOMIC DNA]</scope>
</reference>